<sequence length="108" mass="11866">MPQFLNQSQAYFFPYNPFPPAALMAPPSPAEPQSCAPQPCAPPLDNSVEQAEYERVGTAVRGALTPMQRDLHDRMCDPTRPPVTTKEIEEANDHAPIEAIHASLQKSP</sequence>
<evidence type="ECO:0000313" key="2">
    <source>
        <dbReference type="EMBL" id="PPB83906.1"/>
    </source>
</evidence>
<comment type="caution">
    <text evidence="2">The sequence shown here is derived from an EMBL/GenBank/DDBJ whole genome shotgun (WGS) entry which is preliminary data.</text>
</comment>
<evidence type="ECO:0000313" key="3">
    <source>
        <dbReference type="Proteomes" id="UP000243096"/>
    </source>
</evidence>
<dbReference type="EMBL" id="PRDW01000005">
    <property type="protein sequence ID" value="PPB83906.1"/>
    <property type="molecule type" value="Genomic_DNA"/>
</dbReference>
<proteinExistence type="predicted"/>
<protein>
    <submittedName>
        <fullName evidence="2">Uncharacterized protein</fullName>
    </submittedName>
</protein>
<reference evidence="2 3" key="1">
    <citation type="submission" date="2018-01" db="EMBL/GenBank/DDBJ databases">
        <title>Genomic Encyclopedia of Type Strains, Phase III (KMG-III): the genomes of soil and plant-associated and newly described type strains.</title>
        <authorList>
            <person name="Whitman W."/>
        </authorList>
    </citation>
    <scope>NUCLEOTIDE SEQUENCE [LARGE SCALE GENOMIC DNA]</scope>
    <source>
        <strain evidence="2 3">HKI456</strain>
    </source>
</reference>
<evidence type="ECO:0000256" key="1">
    <source>
        <dbReference type="SAM" id="MobiDB-lite"/>
    </source>
</evidence>
<dbReference type="Proteomes" id="UP000243096">
    <property type="component" value="Unassembled WGS sequence"/>
</dbReference>
<feature type="region of interest" description="Disordered" evidence="1">
    <location>
        <begin position="24"/>
        <end position="43"/>
    </location>
</feature>
<dbReference type="AlphaFoldDB" id="A0A2P5KB10"/>
<name>A0A2P5KB10_9BURK</name>
<gene>
    <name evidence="2" type="ORF">B0O95_10589</name>
</gene>
<accession>A0A2P5KB10</accession>
<feature type="region of interest" description="Disordered" evidence="1">
    <location>
        <begin position="89"/>
        <end position="108"/>
    </location>
</feature>
<organism evidence="2 3">
    <name type="scientific">Mycetohabitans endofungorum</name>
    <dbReference type="NCBI Taxonomy" id="417203"/>
    <lineage>
        <taxon>Bacteria</taxon>
        <taxon>Pseudomonadati</taxon>
        <taxon>Pseudomonadota</taxon>
        <taxon>Betaproteobacteria</taxon>
        <taxon>Burkholderiales</taxon>
        <taxon>Burkholderiaceae</taxon>
        <taxon>Mycetohabitans</taxon>
    </lineage>
</organism>
<keyword evidence="3" id="KW-1185">Reference proteome</keyword>